<organism evidence="1 2">
    <name type="scientific">Nonlabens spongiae</name>
    <dbReference type="NCBI Taxonomy" id="331648"/>
    <lineage>
        <taxon>Bacteria</taxon>
        <taxon>Pseudomonadati</taxon>
        <taxon>Bacteroidota</taxon>
        <taxon>Flavobacteriia</taxon>
        <taxon>Flavobacteriales</taxon>
        <taxon>Flavobacteriaceae</taxon>
        <taxon>Nonlabens</taxon>
    </lineage>
</organism>
<dbReference type="Proteomes" id="UP000193431">
    <property type="component" value="Chromosome"/>
</dbReference>
<protein>
    <submittedName>
        <fullName evidence="1">Uncharacterized protein</fullName>
    </submittedName>
</protein>
<proteinExistence type="predicted"/>
<accession>A0A1W6MHT5</accession>
<evidence type="ECO:0000313" key="1">
    <source>
        <dbReference type="EMBL" id="ARN77039.1"/>
    </source>
</evidence>
<gene>
    <name evidence="1" type="ORF">BST97_02935</name>
</gene>
<dbReference type="STRING" id="331648.BST97_02935"/>
<reference evidence="1 2" key="1">
    <citation type="submission" date="2016-11" db="EMBL/GenBank/DDBJ databases">
        <title>Trade-off between light-utilization and light-protection in marine flavobacteria.</title>
        <authorList>
            <person name="Kumagai Y."/>
        </authorList>
    </citation>
    <scope>NUCLEOTIDE SEQUENCE [LARGE SCALE GENOMIC DNA]</scope>
    <source>
        <strain evidence="1 2">JCM 13191</strain>
    </source>
</reference>
<evidence type="ECO:0000313" key="2">
    <source>
        <dbReference type="Proteomes" id="UP000193431"/>
    </source>
</evidence>
<dbReference type="AlphaFoldDB" id="A0A1W6MHT5"/>
<dbReference type="EMBL" id="CP019344">
    <property type="protein sequence ID" value="ARN77039.1"/>
    <property type="molecule type" value="Genomic_DNA"/>
</dbReference>
<name>A0A1W6MHT5_9FLAO</name>
<keyword evidence="2" id="KW-1185">Reference proteome</keyword>
<sequence length="65" mass="7190">MLVKHPRKIVHHLFFLVFPMVPVKRYANDAGAGKDAVTLLIKGGLMLAGIAYQVYEEIGVPVLDQ</sequence>
<dbReference type="RefSeq" id="WP_085765838.1">
    <property type="nucleotide sequence ID" value="NZ_CP019344.1"/>
</dbReference>